<keyword evidence="3" id="KW-1185">Reference proteome</keyword>
<feature type="region of interest" description="Disordered" evidence="1">
    <location>
        <begin position="700"/>
        <end position="722"/>
    </location>
</feature>
<feature type="compositionally biased region" description="Acidic residues" evidence="1">
    <location>
        <begin position="542"/>
        <end position="554"/>
    </location>
</feature>
<feature type="region of interest" description="Disordered" evidence="1">
    <location>
        <begin position="307"/>
        <end position="344"/>
    </location>
</feature>
<evidence type="ECO:0000313" key="3">
    <source>
        <dbReference type="Proteomes" id="UP000027195"/>
    </source>
</evidence>
<feature type="region of interest" description="Disordered" evidence="1">
    <location>
        <begin position="571"/>
        <end position="612"/>
    </location>
</feature>
<feature type="region of interest" description="Disordered" evidence="1">
    <location>
        <begin position="19"/>
        <end position="139"/>
    </location>
</feature>
<dbReference type="Proteomes" id="UP000027195">
    <property type="component" value="Unassembled WGS sequence"/>
</dbReference>
<dbReference type="AlphaFoldDB" id="A0A067MAR0"/>
<dbReference type="OrthoDB" id="2590746at2759"/>
<reference evidence="3" key="1">
    <citation type="journal article" date="2014" name="Proc. Natl. Acad. Sci. U.S.A.">
        <title>Extensive sampling of basidiomycete genomes demonstrates inadequacy of the white-rot/brown-rot paradigm for wood decay fungi.</title>
        <authorList>
            <person name="Riley R."/>
            <person name="Salamov A.A."/>
            <person name="Brown D.W."/>
            <person name="Nagy L.G."/>
            <person name="Floudas D."/>
            <person name="Held B.W."/>
            <person name="Levasseur A."/>
            <person name="Lombard V."/>
            <person name="Morin E."/>
            <person name="Otillar R."/>
            <person name="Lindquist E.A."/>
            <person name="Sun H."/>
            <person name="LaButti K.M."/>
            <person name="Schmutz J."/>
            <person name="Jabbour D."/>
            <person name="Luo H."/>
            <person name="Baker S.E."/>
            <person name="Pisabarro A.G."/>
            <person name="Walton J.D."/>
            <person name="Blanchette R.A."/>
            <person name="Henrissat B."/>
            <person name="Martin F."/>
            <person name="Cullen D."/>
            <person name="Hibbett D.S."/>
            <person name="Grigoriev I.V."/>
        </authorList>
    </citation>
    <scope>NUCLEOTIDE SEQUENCE [LARGE SCALE GENOMIC DNA]</scope>
    <source>
        <strain evidence="3">FD-172 SS1</strain>
    </source>
</reference>
<dbReference type="HOGENOM" id="CLU_008090_0_0_1"/>
<sequence>MFSSFSAYIPKLGIHATSVQRTQETPTADDRHDVADADVTPRPDNHTLVTLTQQQPAASTKAAPDDAARKKKEKPISETIIAVRPPPSKSNHPLNIQLQLVPPKPNRDRIAKRRSSEFSYHGDAPDHPEFSPNVPTSALPQQPEEIYRTVSSRSTQSEASMYSSPSLVGSVSSFASSGTASSGARRIIPLYNLSAHNVMTNTITDAGTDAKVAKFLKRGLEMIGLGILEPIEVSISLEAIGPDGALRTSQPVQFGTPLSSTLRLQPEPSFSSQMTPTPTVDQQQTSGSGGGSRRLFGRLFKKKDNSGTYVVASPPTSPSPYTAALPPTPGFNPRSSSPSPHMMSFALPPLEAQLQPPVLGLQASLHSAQQPPVGRPQAYTWVLRRWAKDKFTGGESWLAGVGGALGGLGLNSGTKDSASAAGLGVEVRFEWVRGKSRGGGGTGSPGRGKRRGENLPESSSFSSASPVTEHAELPPVSPRRANAPLHSHAVGHPASESDHGHGRGQVGHPRGHGHMVSSSPPHRASIDSWRRSPSPNPAPSESVEEDEEDPEDSEVPWHCTLYVSTISSLYEQHHQQKQSPYGNNTNNGNGSGTGHQYGKLHSNPNPSTADTSPRIKIKLATLIPAPHHPKVVGQFKMPFPLPDVYIPMFPPAPSPSGGLSAAASSLLPGTFGSGSGFGGGGGGGSAFSAAAGRPMTSSGGYGGGSGNGSGFGNGGARDRDRGYPTYPHQYQQQHQHRREIRVLPRVITAEGSIRRSPEAAAADNNAIVLTAEEIKDVVCSTGLWLIVREGFGGIGKTKRKGDGWRIRA</sequence>
<dbReference type="InParanoid" id="A0A067MAR0"/>
<feature type="compositionally biased region" description="Gly residues" evidence="1">
    <location>
        <begin position="700"/>
        <end position="715"/>
    </location>
</feature>
<feature type="region of interest" description="Disordered" evidence="1">
    <location>
        <begin position="434"/>
        <end position="556"/>
    </location>
</feature>
<feature type="compositionally biased region" description="Low complexity" evidence="1">
    <location>
        <begin position="335"/>
        <end position="344"/>
    </location>
</feature>
<evidence type="ECO:0000313" key="2">
    <source>
        <dbReference type="EMBL" id="KDQ08947.1"/>
    </source>
</evidence>
<feature type="compositionally biased region" description="Polar residues" evidence="1">
    <location>
        <begin position="602"/>
        <end position="611"/>
    </location>
</feature>
<proteinExistence type="predicted"/>
<dbReference type="EMBL" id="KL198084">
    <property type="protein sequence ID" value="KDQ08947.1"/>
    <property type="molecule type" value="Genomic_DNA"/>
</dbReference>
<feature type="compositionally biased region" description="Polar residues" evidence="1">
    <location>
        <begin position="247"/>
        <end position="285"/>
    </location>
</feature>
<accession>A0A067MAR0</accession>
<feature type="compositionally biased region" description="Polar residues" evidence="1">
    <location>
        <begin position="89"/>
        <end position="98"/>
    </location>
</feature>
<gene>
    <name evidence="2" type="ORF">BOTBODRAFT_179421</name>
</gene>
<feature type="region of interest" description="Disordered" evidence="1">
    <location>
        <begin position="247"/>
        <end position="295"/>
    </location>
</feature>
<protein>
    <submittedName>
        <fullName evidence="2">Uncharacterized protein</fullName>
    </submittedName>
</protein>
<feature type="compositionally biased region" description="Gly residues" evidence="1">
    <location>
        <begin position="437"/>
        <end position="446"/>
    </location>
</feature>
<feature type="compositionally biased region" description="Basic and acidic residues" evidence="1">
    <location>
        <begin position="28"/>
        <end position="45"/>
    </location>
</feature>
<name>A0A067MAR0_BOTB1</name>
<evidence type="ECO:0000256" key="1">
    <source>
        <dbReference type="SAM" id="MobiDB-lite"/>
    </source>
</evidence>
<organism evidence="2 3">
    <name type="scientific">Botryobasidium botryosum (strain FD-172 SS1)</name>
    <dbReference type="NCBI Taxonomy" id="930990"/>
    <lineage>
        <taxon>Eukaryota</taxon>
        <taxon>Fungi</taxon>
        <taxon>Dikarya</taxon>
        <taxon>Basidiomycota</taxon>
        <taxon>Agaricomycotina</taxon>
        <taxon>Agaricomycetes</taxon>
        <taxon>Cantharellales</taxon>
        <taxon>Botryobasidiaceae</taxon>
        <taxon>Botryobasidium</taxon>
    </lineage>
</organism>